<sequence>MPYHSSTADVESAQPCLLNSSKHPSSSAKHRLLYSGPPRLQKSYTDAFLCSVGCQLLKYFLGIILSAVVIAAILIVLPFLLLRHIILRIKKFCGSRDKHKKWHGCHCNIWYPLENEESPESLAVFVLHSNIDAIDLCTHLSDGYHFPGIKKFYRTYTHLVDVARQRISTWDQRQQKLENVDDLLQVINKISLPETSHQTPSHLSLVPNFAFNQTNGSCSLGILRHRVTREEPICLLRLFTVLARARATFDLDPKVAFPLHMRVFLFWYFSHQIAQFFKCICVGPLTLLLLFLRERSPIWKFLSPDYNRSSSIKRNGGSRVSEDHQMLMSTPATYPTERALCWSQISYHDELQRSERVLRASSIELQLALLAGSLRKYFREQGIRHPPDLSCAFPCSLKEHSAVDTSSSCNAALLPIYLPTGVEGCIPRLWATQRRMSGAVNGCLPTTLKAARGLLGMAFSSKMSQKLFSSFYKSCGVLVTVIKAKGELQVQSGRLQSTLLFPSLPPHVNIAFTFVHCGTETMLSISTNRACFPYPERILHLYQEEIHNLVDQLSIRLMTFSQATVLPMRLSPAAFGQSEDVSPFLQAYNRSPSAYKPPEPPESDEMLKNLETLLQQVQEEIDDLSNQTVEGDRSQYIDKLKDLEKRMGTFHEMLRERIESSMPNNCKIGFDATRASNTIASLLETYRQPSPSISGRRFSREFVRTDSLPRKFSRT</sequence>
<reference evidence="3 4" key="1">
    <citation type="journal article" date="2015" name="Genome Biol.">
        <title>Comparative genomics of Steinernema reveals deeply conserved gene regulatory networks.</title>
        <authorList>
            <person name="Dillman A.R."/>
            <person name="Macchietto M."/>
            <person name="Porter C.F."/>
            <person name="Rogers A."/>
            <person name="Williams B."/>
            <person name="Antoshechkin I."/>
            <person name="Lee M.M."/>
            <person name="Goodwin Z."/>
            <person name="Lu X."/>
            <person name="Lewis E.E."/>
            <person name="Goodrich-Blair H."/>
            <person name="Stock S.P."/>
            <person name="Adams B.J."/>
            <person name="Sternberg P.W."/>
            <person name="Mortazavi A."/>
        </authorList>
    </citation>
    <scope>NUCLEOTIDE SEQUENCE [LARGE SCALE GENOMIC DNA]</scope>
    <source>
        <strain evidence="3 4">ALL</strain>
    </source>
</reference>
<name>A0A4U5MH00_STECR</name>
<evidence type="ECO:0000256" key="1">
    <source>
        <dbReference type="SAM" id="Coils"/>
    </source>
</evidence>
<evidence type="ECO:0000256" key="2">
    <source>
        <dbReference type="SAM" id="Phobius"/>
    </source>
</evidence>
<reference evidence="3 4" key="2">
    <citation type="journal article" date="2019" name="G3 (Bethesda)">
        <title>Hybrid Assembly of the Genome of the Entomopathogenic Nematode Steinernema carpocapsae Identifies the X-Chromosome.</title>
        <authorList>
            <person name="Serra L."/>
            <person name="Macchietto M."/>
            <person name="Macias-Munoz A."/>
            <person name="McGill C.J."/>
            <person name="Rodriguez I.M."/>
            <person name="Rodriguez B."/>
            <person name="Murad R."/>
            <person name="Mortazavi A."/>
        </authorList>
    </citation>
    <scope>NUCLEOTIDE SEQUENCE [LARGE SCALE GENOMIC DNA]</scope>
    <source>
        <strain evidence="3 4">ALL</strain>
    </source>
</reference>
<feature type="transmembrane region" description="Helical" evidence="2">
    <location>
        <begin position="59"/>
        <end position="82"/>
    </location>
</feature>
<organism evidence="3 4">
    <name type="scientific">Steinernema carpocapsae</name>
    <name type="common">Entomopathogenic nematode</name>
    <dbReference type="NCBI Taxonomy" id="34508"/>
    <lineage>
        <taxon>Eukaryota</taxon>
        <taxon>Metazoa</taxon>
        <taxon>Ecdysozoa</taxon>
        <taxon>Nematoda</taxon>
        <taxon>Chromadorea</taxon>
        <taxon>Rhabditida</taxon>
        <taxon>Tylenchina</taxon>
        <taxon>Panagrolaimomorpha</taxon>
        <taxon>Strongyloidoidea</taxon>
        <taxon>Steinernematidae</taxon>
        <taxon>Steinernema</taxon>
    </lineage>
</organism>
<dbReference type="STRING" id="34508.A0A4U5MH00"/>
<proteinExistence type="predicted"/>
<keyword evidence="1" id="KW-0175">Coiled coil</keyword>
<keyword evidence="4" id="KW-1185">Reference proteome</keyword>
<evidence type="ECO:0000313" key="4">
    <source>
        <dbReference type="Proteomes" id="UP000298663"/>
    </source>
</evidence>
<keyword evidence="2" id="KW-0812">Transmembrane</keyword>
<dbReference type="AlphaFoldDB" id="A0A4U5MH00"/>
<protein>
    <recommendedName>
        <fullName evidence="5">O-acyltransferase WSD1 C-terminal domain-containing protein</fullName>
    </recommendedName>
</protein>
<comment type="caution">
    <text evidence="3">The sequence shown here is derived from an EMBL/GenBank/DDBJ whole genome shotgun (WGS) entry which is preliminary data.</text>
</comment>
<accession>A0A4U5MH00</accession>
<gene>
    <name evidence="3" type="ORF">L596_024530</name>
</gene>
<keyword evidence="2" id="KW-1133">Transmembrane helix</keyword>
<dbReference type="Proteomes" id="UP000298663">
    <property type="component" value="Unassembled WGS sequence"/>
</dbReference>
<evidence type="ECO:0008006" key="5">
    <source>
        <dbReference type="Google" id="ProtNLM"/>
    </source>
</evidence>
<evidence type="ECO:0000313" key="3">
    <source>
        <dbReference type="EMBL" id="TKR68566.1"/>
    </source>
</evidence>
<dbReference type="EMBL" id="AZBU02000008">
    <property type="protein sequence ID" value="TKR68566.1"/>
    <property type="molecule type" value="Genomic_DNA"/>
</dbReference>
<feature type="coiled-coil region" evidence="1">
    <location>
        <begin position="603"/>
        <end position="646"/>
    </location>
</feature>
<dbReference type="OrthoDB" id="619536at2759"/>
<keyword evidence="2" id="KW-0472">Membrane</keyword>